<dbReference type="PROSITE" id="PS51318">
    <property type="entry name" value="TAT"/>
    <property type="match status" value="1"/>
</dbReference>
<dbReference type="EMBL" id="CP021112">
    <property type="protein sequence ID" value="ARQ00233.1"/>
    <property type="molecule type" value="Genomic_DNA"/>
</dbReference>
<dbReference type="STRING" id="1235591.CAK95_14985"/>
<gene>
    <name evidence="1" type="ORF">CAK95_14985</name>
</gene>
<dbReference type="Proteomes" id="UP000194137">
    <property type="component" value="Chromosome"/>
</dbReference>
<dbReference type="PIRSF" id="PIRSF010312">
    <property type="entry name" value="Sulphur_oxidation_SoxY"/>
    <property type="match status" value="1"/>
</dbReference>
<dbReference type="InterPro" id="IPR038162">
    <property type="entry name" value="SoxY_sf"/>
</dbReference>
<evidence type="ECO:0000313" key="1">
    <source>
        <dbReference type="EMBL" id="ARQ00233.1"/>
    </source>
</evidence>
<dbReference type="InterPro" id="IPR030997">
    <property type="entry name" value="SoxY_para_1"/>
</dbReference>
<organism evidence="1 2">
    <name type="scientific">Pseudorhodoplanes sinuspersici</name>
    <dbReference type="NCBI Taxonomy" id="1235591"/>
    <lineage>
        <taxon>Bacteria</taxon>
        <taxon>Pseudomonadati</taxon>
        <taxon>Pseudomonadota</taxon>
        <taxon>Alphaproteobacteria</taxon>
        <taxon>Hyphomicrobiales</taxon>
        <taxon>Pseudorhodoplanes</taxon>
    </lineage>
</organism>
<dbReference type="AlphaFoldDB" id="A0A1W6ZSC4"/>
<dbReference type="InterPro" id="IPR006311">
    <property type="entry name" value="TAT_signal"/>
</dbReference>
<dbReference type="InterPro" id="IPR032711">
    <property type="entry name" value="SoxY"/>
</dbReference>
<proteinExistence type="predicted"/>
<evidence type="ECO:0000313" key="2">
    <source>
        <dbReference type="Proteomes" id="UP000194137"/>
    </source>
</evidence>
<dbReference type="OrthoDB" id="9804570at2"/>
<dbReference type="KEGG" id="psin:CAK95_14985"/>
<dbReference type="RefSeq" id="WP_086088631.1">
    <property type="nucleotide sequence ID" value="NZ_CP021112.1"/>
</dbReference>
<keyword evidence="2" id="KW-1185">Reference proteome</keyword>
<reference evidence="1 2" key="1">
    <citation type="submission" date="2017-05" db="EMBL/GenBank/DDBJ databases">
        <title>Full genome sequence of Pseudorhodoplanes sinuspersici.</title>
        <authorList>
            <person name="Dastgheib S.M.M."/>
            <person name="Shavandi M."/>
            <person name="Tirandaz H."/>
        </authorList>
    </citation>
    <scope>NUCLEOTIDE SEQUENCE [LARGE SCALE GENOMIC DNA]</scope>
    <source>
        <strain evidence="1 2">RIPI110</strain>
    </source>
</reference>
<dbReference type="Pfam" id="PF13501">
    <property type="entry name" value="SoxY"/>
    <property type="match status" value="1"/>
</dbReference>
<dbReference type="NCBIfam" id="TIGR04487">
    <property type="entry name" value="SoxY_para_1"/>
    <property type="match status" value="1"/>
</dbReference>
<protein>
    <submittedName>
        <fullName evidence="1">Sulfur oxidation protein SoxY</fullName>
    </submittedName>
</protein>
<accession>A0A1W6ZSC4</accession>
<dbReference type="Gene3D" id="2.60.40.2470">
    <property type="entry name" value="SoxY domain"/>
    <property type="match status" value="1"/>
</dbReference>
<sequence length="154" mass="16518">MLDKSPVVKATRRTFLAGAGALMIVRPAGATPQSMAAAIRQVAGEAEIKTGRIQLELPPLVENGNSVATTVRVESPMTASDYVKAIHIFTEKNPQPNVISVKLGPRSGKAEFQTRIRLADTQRVVAVCEMSDGSFWSDKVDVILTLSACLEDPV</sequence>
<dbReference type="InterPro" id="IPR016568">
    <property type="entry name" value="Sulphur_oxidation_SoxY"/>
</dbReference>
<name>A0A1W6ZSC4_9HYPH</name>